<dbReference type="InterPro" id="IPR036388">
    <property type="entry name" value="WH-like_DNA-bd_sf"/>
</dbReference>
<dbReference type="SUPFAM" id="SSF46785">
    <property type="entry name" value="Winged helix' DNA-binding domain"/>
    <property type="match status" value="1"/>
</dbReference>
<dbReference type="Gene3D" id="1.10.10.10">
    <property type="entry name" value="Winged helix-like DNA-binding domain superfamily/Winged helix DNA-binding domain"/>
    <property type="match status" value="1"/>
</dbReference>
<keyword evidence="3" id="KW-0119">Carbohydrate metabolism</keyword>
<keyword evidence="5" id="KW-1185">Reference proteome</keyword>
<comment type="function">
    <text evidence="1">Transcriptional repressor of xylose-utilizing enzymes.</text>
</comment>
<comment type="caution">
    <text evidence="4">The sequence shown here is derived from an EMBL/GenBank/DDBJ whole genome shotgun (WGS) entry which is preliminary data.</text>
</comment>
<evidence type="ECO:0000313" key="4">
    <source>
        <dbReference type="EMBL" id="TCL76887.1"/>
    </source>
</evidence>
<dbReference type="Proteomes" id="UP000295008">
    <property type="component" value="Unassembled WGS sequence"/>
</dbReference>
<gene>
    <name evidence="4" type="ORF">EDC14_1001172</name>
</gene>
<evidence type="ECO:0000256" key="1">
    <source>
        <dbReference type="ARBA" id="ARBA00002486"/>
    </source>
</evidence>
<protein>
    <submittedName>
        <fullName evidence="4">Putative NBD/HSP70 family sugar kinase</fullName>
    </submittedName>
</protein>
<dbReference type="AlphaFoldDB" id="A0A4V2QGR4"/>
<sequence length="406" mass="43776">MSQKGLEQVVTDNPLIQLDPEKKHLFQVIQRRGPIARADLLSLLQTNVATLSRMMRPLLEARLIAEVGIGESTGGRKPVLYDINPRDFYVAGLDISRPYTQVVLANLKMEPMAREQFEMDESCTPEKTTRLIGEAVRRLAGQLGIADEQLIGAGLGTAGPLDPERGLMLHPRNFKAPGWTEVPIQTMLEQVLGVTVAVDLGAAAAVLAENLFGLGRDHRNMAFFHCSGGIRTGATAAGRIVRGIRGAEDAFGHMVIAVDGEPCSCGNFGCIEAYASIIAIVKKFVAGLKLGRTSMVVKPLTAIRYTDICNVAAKGDALAREVLSNAACYFGTGLANYIKLLNPSLVILSGPLVSHSELFYTTAVRVALEKLNLDERQKVVFSKGGYFGDKAIAMGAATLWVERQLG</sequence>
<dbReference type="InterPro" id="IPR000600">
    <property type="entry name" value="ROK"/>
</dbReference>
<dbReference type="InterPro" id="IPR043129">
    <property type="entry name" value="ATPase_NBD"/>
</dbReference>
<proteinExistence type="inferred from homology"/>
<accession>A0A4V2QGR4</accession>
<dbReference type="PANTHER" id="PTHR18964">
    <property type="entry name" value="ROK (REPRESSOR, ORF, KINASE) FAMILY"/>
    <property type="match status" value="1"/>
</dbReference>
<evidence type="ECO:0000313" key="5">
    <source>
        <dbReference type="Proteomes" id="UP000295008"/>
    </source>
</evidence>
<dbReference type="GO" id="GO:0042732">
    <property type="term" value="P:D-xylose metabolic process"/>
    <property type="evidence" value="ECO:0007669"/>
    <property type="project" value="UniProtKB-KW"/>
</dbReference>
<keyword evidence="4" id="KW-0808">Transferase</keyword>
<dbReference type="Gene3D" id="3.30.420.40">
    <property type="match status" value="2"/>
</dbReference>
<keyword evidence="3" id="KW-0859">Xylose metabolism</keyword>
<dbReference type="Pfam" id="PF00480">
    <property type="entry name" value="ROK"/>
    <property type="match status" value="1"/>
</dbReference>
<organism evidence="4 5">
    <name type="scientific">Hydrogenispora ethanolica</name>
    <dbReference type="NCBI Taxonomy" id="1082276"/>
    <lineage>
        <taxon>Bacteria</taxon>
        <taxon>Bacillati</taxon>
        <taxon>Bacillota</taxon>
        <taxon>Hydrogenispora</taxon>
    </lineage>
</organism>
<dbReference type="SUPFAM" id="SSF53067">
    <property type="entry name" value="Actin-like ATPase domain"/>
    <property type="match status" value="1"/>
</dbReference>
<keyword evidence="4" id="KW-0418">Kinase</keyword>
<name>A0A4V2QGR4_HYDET</name>
<evidence type="ECO:0000256" key="2">
    <source>
        <dbReference type="ARBA" id="ARBA00006479"/>
    </source>
</evidence>
<dbReference type="PANTHER" id="PTHR18964:SF149">
    <property type="entry name" value="BIFUNCTIONAL UDP-N-ACETYLGLUCOSAMINE 2-EPIMERASE_N-ACETYLMANNOSAMINE KINASE"/>
    <property type="match status" value="1"/>
</dbReference>
<dbReference type="GO" id="GO:0016301">
    <property type="term" value="F:kinase activity"/>
    <property type="evidence" value="ECO:0007669"/>
    <property type="project" value="UniProtKB-KW"/>
</dbReference>
<reference evidence="4 5" key="1">
    <citation type="submission" date="2019-03" db="EMBL/GenBank/DDBJ databases">
        <title>Genomic Encyclopedia of Type Strains, Phase IV (KMG-IV): sequencing the most valuable type-strain genomes for metagenomic binning, comparative biology and taxonomic classification.</title>
        <authorList>
            <person name="Goeker M."/>
        </authorList>
    </citation>
    <scope>NUCLEOTIDE SEQUENCE [LARGE SCALE GENOMIC DNA]</scope>
    <source>
        <strain evidence="4 5">LX-B</strain>
    </source>
</reference>
<comment type="similarity">
    <text evidence="2">Belongs to the ROK (NagC/XylR) family.</text>
</comment>
<dbReference type="InterPro" id="IPR036390">
    <property type="entry name" value="WH_DNA-bd_sf"/>
</dbReference>
<dbReference type="EMBL" id="SLUN01000001">
    <property type="protein sequence ID" value="TCL76887.1"/>
    <property type="molecule type" value="Genomic_DNA"/>
</dbReference>
<evidence type="ECO:0000256" key="3">
    <source>
        <dbReference type="ARBA" id="ARBA00022629"/>
    </source>
</evidence>